<proteinExistence type="inferred from homology"/>
<dbReference type="Gene3D" id="3.40.50.150">
    <property type="entry name" value="Vaccinia Virus protein VP39"/>
    <property type="match status" value="1"/>
</dbReference>
<dbReference type="Proteomes" id="UP001373909">
    <property type="component" value="Chromosome"/>
</dbReference>
<keyword evidence="2 7" id="KW-0489">Methyltransferase</keyword>
<dbReference type="InterPro" id="IPR018117">
    <property type="entry name" value="C5_DNA_meth_AS"/>
</dbReference>
<dbReference type="PRINTS" id="PR00105">
    <property type="entry name" value="C5METTRFRASE"/>
</dbReference>
<keyword evidence="5" id="KW-0680">Restriction system</keyword>
<keyword evidence="3 7" id="KW-0808">Transferase</keyword>
<dbReference type="InterPro" id="IPR029063">
    <property type="entry name" value="SAM-dependent_MTases_sf"/>
</dbReference>
<name>A0ABZ2GJ50_9BURK</name>
<evidence type="ECO:0000256" key="2">
    <source>
        <dbReference type="ARBA" id="ARBA00022603"/>
    </source>
</evidence>
<feature type="active site" evidence="7">
    <location>
        <position position="102"/>
    </location>
</feature>
<comment type="catalytic activity">
    <reaction evidence="6">
        <text>a 2'-deoxycytidine in DNA + S-adenosyl-L-methionine = a 5-methyl-2'-deoxycytidine in DNA + S-adenosyl-L-homocysteine + H(+)</text>
        <dbReference type="Rhea" id="RHEA:13681"/>
        <dbReference type="Rhea" id="RHEA-COMP:11369"/>
        <dbReference type="Rhea" id="RHEA-COMP:11370"/>
        <dbReference type="ChEBI" id="CHEBI:15378"/>
        <dbReference type="ChEBI" id="CHEBI:57856"/>
        <dbReference type="ChEBI" id="CHEBI:59789"/>
        <dbReference type="ChEBI" id="CHEBI:85452"/>
        <dbReference type="ChEBI" id="CHEBI:85454"/>
        <dbReference type="EC" id="2.1.1.37"/>
    </reaction>
</comment>
<evidence type="ECO:0000313" key="9">
    <source>
        <dbReference type="Proteomes" id="UP001373909"/>
    </source>
</evidence>
<comment type="similarity">
    <text evidence="7">Belongs to the class I-like SAM-binding methyltransferase superfamily. C5-methyltransferase family.</text>
</comment>
<evidence type="ECO:0000313" key="8">
    <source>
        <dbReference type="EMBL" id="WWO45817.1"/>
    </source>
</evidence>
<dbReference type="EC" id="2.1.1.37" evidence="1"/>
<dbReference type="Gene3D" id="3.90.120.10">
    <property type="entry name" value="DNA Methylase, subunit A, domain 2"/>
    <property type="match status" value="1"/>
</dbReference>
<dbReference type="GO" id="GO:0032259">
    <property type="term" value="P:methylation"/>
    <property type="evidence" value="ECO:0007669"/>
    <property type="project" value="UniProtKB-KW"/>
</dbReference>
<accession>A0ABZ2GJ50</accession>
<gene>
    <name evidence="8" type="ORF">OPV09_24465</name>
</gene>
<keyword evidence="4 7" id="KW-0949">S-adenosyl-L-methionine</keyword>
<evidence type="ECO:0000256" key="6">
    <source>
        <dbReference type="ARBA" id="ARBA00047422"/>
    </source>
</evidence>
<dbReference type="InterPro" id="IPR050390">
    <property type="entry name" value="C5-Methyltransferase"/>
</dbReference>
<dbReference type="PROSITE" id="PS00094">
    <property type="entry name" value="C5_MTASE_1"/>
    <property type="match status" value="1"/>
</dbReference>
<dbReference type="InterPro" id="IPR031303">
    <property type="entry name" value="C5_meth_CS"/>
</dbReference>
<keyword evidence="9" id="KW-1185">Reference proteome</keyword>
<organism evidence="8 9">
    <name type="scientific">Janthinobacterium aestuarii</name>
    <dbReference type="NCBI Taxonomy" id="2985511"/>
    <lineage>
        <taxon>Bacteria</taxon>
        <taxon>Pseudomonadati</taxon>
        <taxon>Pseudomonadota</taxon>
        <taxon>Betaproteobacteria</taxon>
        <taxon>Burkholderiales</taxon>
        <taxon>Oxalobacteraceae</taxon>
        <taxon>Janthinobacterium</taxon>
    </lineage>
</organism>
<dbReference type="PANTHER" id="PTHR10629">
    <property type="entry name" value="CYTOSINE-SPECIFIC METHYLTRANSFERASE"/>
    <property type="match status" value="1"/>
</dbReference>
<evidence type="ECO:0000256" key="7">
    <source>
        <dbReference type="PROSITE-ProRule" id="PRU01016"/>
    </source>
</evidence>
<evidence type="ECO:0000256" key="1">
    <source>
        <dbReference type="ARBA" id="ARBA00011975"/>
    </source>
</evidence>
<dbReference type="RefSeq" id="WP_338679591.1">
    <property type="nucleotide sequence ID" value="NZ_CP142523.1"/>
</dbReference>
<dbReference type="InterPro" id="IPR001525">
    <property type="entry name" value="C5_MeTfrase"/>
</dbReference>
<sequence>MTMYNTPALLVPPEMPVANTRLIESIELFAGAGGLALGFSSNDVQHRAVVEWNSHACNTLRNNKLHRVAPVSYWPDVTEGDVRNFNYANHDNIDLITGGPPCQPFSMGGKHGGFLDERDMFPQAVRAVREARPRAFTFENVQGLKRAAFADYFSYILLQLEFPSQVAKAKELWTEHLARLQKHKANGAASEYHVYHRLVNAANYGVPQKRMRIFFVGFRADVHQPWDFPAETHSSDALILTKWASGSYWERHRIASKHRPPRPDGIDKKIQKILDADHGANMLAWQTVRDAISDLPDPELSSAKTLFQAHRFQPGARAYAGHTGSPIDEPAKALKAGDHGVPGGENMLRHNDGSVRYFTVRESARIQTFPDNFIFEGTWSETMRQLGNAVPVKLAAAMARGVCELLRE</sequence>
<dbReference type="PROSITE" id="PS00095">
    <property type="entry name" value="C5_MTASE_2"/>
    <property type="match status" value="1"/>
</dbReference>
<evidence type="ECO:0000256" key="3">
    <source>
        <dbReference type="ARBA" id="ARBA00022679"/>
    </source>
</evidence>
<dbReference type="SUPFAM" id="SSF53335">
    <property type="entry name" value="S-adenosyl-L-methionine-dependent methyltransferases"/>
    <property type="match status" value="1"/>
</dbReference>
<dbReference type="Pfam" id="PF00145">
    <property type="entry name" value="DNA_methylase"/>
    <property type="match status" value="2"/>
</dbReference>
<evidence type="ECO:0000256" key="4">
    <source>
        <dbReference type="ARBA" id="ARBA00022691"/>
    </source>
</evidence>
<dbReference type="PROSITE" id="PS51679">
    <property type="entry name" value="SAM_MT_C5"/>
    <property type="match status" value="1"/>
</dbReference>
<protein>
    <recommendedName>
        <fullName evidence="1">DNA (cytosine-5-)-methyltransferase</fullName>
        <ecNumber evidence="1">2.1.1.37</ecNumber>
    </recommendedName>
</protein>
<evidence type="ECO:0000256" key="5">
    <source>
        <dbReference type="ARBA" id="ARBA00022747"/>
    </source>
</evidence>
<dbReference type="GO" id="GO:0008168">
    <property type="term" value="F:methyltransferase activity"/>
    <property type="evidence" value="ECO:0007669"/>
    <property type="project" value="UniProtKB-KW"/>
</dbReference>
<dbReference type="EMBL" id="CP142523">
    <property type="protein sequence ID" value="WWO45817.1"/>
    <property type="molecule type" value="Genomic_DNA"/>
</dbReference>
<reference evidence="8 9" key="1">
    <citation type="submission" date="2024-01" db="EMBL/GenBank/DDBJ databases">
        <title>Draft genome sequences of nine bacterial species from freshwater ponds near Washington, DC.</title>
        <authorList>
            <person name="Pavloudi C."/>
            <person name="Oliver L."/>
            <person name="Slattery K."/>
            <person name="Lissner G."/>
            <person name="Saw J.H."/>
        </authorList>
    </citation>
    <scope>NUCLEOTIDE SEQUENCE [LARGE SCALE GENOMIC DNA]</scope>
    <source>
        <strain evidence="9">TB1-E2</strain>
    </source>
</reference>
<dbReference type="PANTHER" id="PTHR10629:SF52">
    <property type="entry name" value="DNA (CYTOSINE-5)-METHYLTRANSFERASE 1"/>
    <property type="match status" value="1"/>
</dbReference>